<dbReference type="Pfam" id="PF07726">
    <property type="entry name" value="AAA_3"/>
    <property type="match status" value="1"/>
</dbReference>
<evidence type="ECO:0000313" key="2">
    <source>
        <dbReference type="EMBL" id="TKI68444.1"/>
    </source>
</evidence>
<dbReference type="InterPro" id="IPR011703">
    <property type="entry name" value="ATPase_AAA-3"/>
</dbReference>
<gene>
    <name evidence="2" type="ORF">FCU45_10550</name>
</gene>
<organism evidence="2 3">
    <name type="scientific">Sulfurimonas crateris</name>
    <dbReference type="NCBI Taxonomy" id="2574727"/>
    <lineage>
        <taxon>Bacteria</taxon>
        <taxon>Pseudomonadati</taxon>
        <taxon>Campylobacterota</taxon>
        <taxon>Epsilonproteobacteria</taxon>
        <taxon>Campylobacterales</taxon>
        <taxon>Sulfurimonadaceae</taxon>
        <taxon>Sulfurimonas</taxon>
    </lineage>
</organism>
<protein>
    <submittedName>
        <fullName evidence="2">MoxR family ATPase</fullName>
    </submittedName>
</protein>
<dbReference type="OrthoDB" id="9808317at2"/>
<sequence>MKATDLSSAIEALVEQRVPTFLWGAPGIGKSSIVKQIAKSRGVGFIDLRLALMDPTDLKGIPFYDKDSHTALWAPPAFLPREGEGILFLDELNSAAPSVQASAYQLILDRRVGEYELPDGWAIVAAGNREGDRGVTYRMPSPLANRFVHFEMDVDVEDWRLWAYRNAIDERVLSYISYKNEHLFTFDAKSDAKSFATPRSWEYVNSVLKSKVSEDLLLETIGGALGKDVAVSFLAFCKVMSRLPDIKNILHSGGGEYSDEVDVLYALSTGLVSAYLKDRDDKKLENLLRYTFGLKSEFAVMTVQDLQRNGVNMEHLEAFREWVEKFAYLLE</sequence>
<feature type="domain" description="ATPase AAA-3" evidence="1">
    <location>
        <begin position="22"/>
        <end position="148"/>
    </location>
</feature>
<reference evidence="2 3" key="1">
    <citation type="submission" date="2019-04" db="EMBL/GenBank/DDBJ databases">
        <title>Sulfurimonas crateris sp. nov. a facultative anaerobic sulfur-oxidizing chemolithautotrophic bacterium isolated from a terrestrial mud vulcano.</title>
        <authorList>
            <person name="Ratnikova N.M."/>
            <person name="Slobodkin A.I."/>
            <person name="Merkel A.Y."/>
            <person name="Novikov A."/>
            <person name="Bonch-Osmolovskaya E.A."/>
            <person name="Slobodkina G.B."/>
        </authorList>
    </citation>
    <scope>NUCLEOTIDE SEQUENCE [LARGE SCALE GENOMIC DNA]</scope>
    <source>
        <strain evidence="2 3">SN118</strain>
    </source>
</reference>
<accession>A0A4U2Z3T1</accession>
<proteinExistence type="predicted"/>
<dbReference type="GO" id="GO:0005524">
    <property type="term" value="F:ATP binding"/>
    <property type="evidence" value="ECO:0007669"/>
    <property type="project" value="InterPro"/>
</dbReference>
<dbReference type="SUPFAM" id="SSF52540">
    <property type="entry name" value="P-loop containing nucleoside triphosphate hydrolases"/>
    <property type="match status" value="1"/>
</dbReference>
<dbReference type="EMBL" id="SZPX01000008">
    <property type="protein sequence ID" value="TKI68444.1"/>
    <property type="molecule type" value="Genomic_DNA"/>
</dbReference>
<dbReference type="GO" id="GO:0016887">
    <property type="term" value="F:ATP hydrolysis activity"/>
    <property type="evidence" value="ECO:0007669"/>
    <property type="project" value="InterPro"/>
</dbReference>
<evidence type="ECO:0000313" key="3">
    <source>
        <dbReference type="Proteomes" id="UP000309561"/>
    </source>
</evidence>
<comment type="caution">
    <text evidence="2">The sequence shown here is derived from an EMBL/GenBank/DDBJ whole genome shotgun (WGS) entry which is preliminary data.</text>
</comment>
<dbReference type="InterPro" id="IPR027417">
    <property type="entry name" value="P-loop_NTPase"/>
</dbReference>
<keyword evidence="3" id="KW-1185">Reference proteome</keyword>
<dbReference type="CDD" id="cd00009">
    <property type="entry name" value="AAA"/>
    <property type="match status" value="1"/>
</dbReference>
<dbReference type="RefSeq" id="WP_137015072.1">
    <property type="nucleotide sequence ID" value="NZ_SZPX01000008.1"/>
</dbReference>
<dbReference type="Proteomes" id="UP000309561">
    <property type="component" value="Unassembled WGS sequence"/>
</dbReference>
<dbReference type="AlphaFoldDB" id="A0A4U2Z3T1"/>
<name>A0A4U2Z3T1_9BACT</name>
<evidence type="ECO:0000259" key="1">
    <source>
        <dbReference type="Pfam" id="PF07726"/>
    </source>
</evidence>
<dbReference type="Gene3D" id="3.40.50.300">
    <property type="entry name" value="P-loop containing nucleotide triphosphate hydrolases"/>
    <property type="match status" value="1"/>
</dbReference>